<name>A0A841DYB0_9ACTN</name>
<sequence length="121" mass="12753">MTVGTPPGGTSGLAARGHTLDSGADGPHWSSALSGLSAELRSMGVRARTDRVVGAVDAVADGPRPRVQQALLRPHRGRLWWWLDCGADPALPPPHRTPLAPAARPAEAARRIARVLRARHG</sequence>
<protein>
    <submittedName>
        <fullName evidence="2">Uncharacterized protein</fullName>
    </submittedName>
</protein>
<dbReference type="AlphaFoldDB" id="A0A841DYB0"/>
<dbReference type="Proteomes" id="UP000578077">
    <property type="component" value="Unassembled WGS sequence"/>
</dbReference>
<feature type="compositionally biased region" description="Gly residues" evidence="1">
    <location>
        <begin position="1"/>
        <end position="11"/>
    </location>
</feature>
<dbReference type="EMBL" id="JACHLY010000001">
    <property type="protein sequence ID" value="MBB5996417.1"/>
    <property type="molecule type" value="Genomic_DNA"/>
</dbReference>
<feature type="region of interest" description="Disordered" evidence="1">
    <location>
        <begin position="1"/>
        <end position="26"/>
    </location>
</feature>
<reference evidence="2 3" key="1">
    <citation type="submission" date="2020-08" db="EMBL/GenBank/DDBJ databases">
        <title>Sequencing the genomes of 1000 actinobacteria strains.</title>
        <authorList>
            <person name="Klenk H.-P."/>
        </authorList>
    </citation>
    <scope>NUCLEOTIDE SEQUENCE [LARGE SCALE GENOMIC DNA]</scope>
    <source>
        <strain evidence="2 3">DSM 44593</strain>
    </source>
</reference>
<dbReference type="RefSeq" id="WP_246463493.1">
    <property type="nucleotide sequence ID" value="NZ_BAABKT010000044.1"/>
</dbReference>
<evidence type="ECO:0000256" key="1">
    <source>
        <dbReference type="SAM" id="MobiDB-lite"/>
    </source>
</evidence>
<evidence type="ECO:0000313" key="2">
    <source>
        <dbReference type="EMBL" id="MBB5996417.1"/>
    </source>
</evidence>
<evidence type="ECO:0000313" key="3">
    <source>
        <dbReference type="Proteomes" id="UP000578077"/>
    </source>
</evidence>
<proteinExistence type="predicted"/>
<accession>A0A841DYB0</accession>
<organism evidence="2 3">
    <name type="scientific">Streptomonospora salina</name>
    <dbReference type="NCBI Taxonomy" id="104205"/>
    <lineage>
        <taxon>Bacteria</taxon>
        <taxon>Bacillati</taxon>
        <taxon>Actinomycetota</taxon>
        <taxon>Actinomycetes</taxon>
        <taxon>Streptosporangiales</taxon>
        <taxon>Nocardiopsidaceae</taxon>
        <taxon>Streptomonospora</taxon>
    </lineage>
</organism>
<comment type="caution">
    <text evidence="2">The sequence shown here is derived from an EMBL/GenBank/DDBJ whole genome shotgun (WGS) entry which is preliminary data.</text>
</comment>
<keyword evidence="3" id="KW-1185">Reference proteome</keyword>
<gene>
    <name evidence="2" type="ORF">HNR25_000168</name>
</gene>